<evidence type="ECO:0000313" key="3">
    <source>
        <dbReference type="EMBL" id="KAF4375052.1"/>
    </source>
</evidence>
<name>A0A7J6FWP2_CANSA</name>
<organism evidence="3 4">
    <name type="scientific">Cannabis sativa</name>
    <name type="common">Hemp</name>
    <name type="synonym">Marijuana</name>
    <dbReference type="NCBI Taxonomy" id="3483"/>
    <lineage>
        <taxon>Eukaryota</taxon>
        <taxon>Viridiplantae</taxon>
        <taxon>Streptophyta</taxon>
        <taxon>Embryophyta</taxon>
        <taxon>Tracheophyta</taxon>
        <taxon>Spermatophyta</taxon>
        <taxon>Magnoliopsida</taxon>
        <taxon>eudicotyledons</taxon>
        <taxon>Gunneridae</taxon>
        <taxon>Pentapetalae</taxon>
        <taxon>rosids</taxon>
        <taxon>fabids</taxon>
        <taxon>Rosales</taxon>
        <taxon>Cannabaceae</taxon>
        <taxon>Cannabis</taxon>
    </lineage>
</organism>
<gene>
    <name evidence="3" type="ORF">F8388_017198</name>
</gene>
<evidence type="ECO:0000256" key="1">
    <source>
        <dbReference type="ARBA" id="ARBA00010607"/>
    </source>
</evidence>
<keyword evidence="2" id="KW-1133">Transmembrane helix</keyword>
<evidence type="ECO:0000313" key="4">
    <source>
        <dbReference type="Proteomes" id="UP000525078"/>
    </source>
</evidence>
<accession>A0A7J6FWP2</accession>
<sequence>MSTPPTFLRIKNSCSNNIWPVIQSKPSSPQLSNNNINTGFSLRPGEAKTVVIPPGWSGFVWGRTLCTYSLQGQFSCVTGDCGSSTTMECPSSTSTSSTVPLTTTLAIFNTMGMGDGQLTYLVSVATGYNLPMVVVPKGGRGRDCRSIGCTTDLNKKCPQVLRVMHEDECVGCNMVDCQAQLHEDYCSGLTGYLNFFQGLCPLAHSSSSSTNNTFACLSADVDLTFCANDLQTTRSSSTGKKEENEKSYDGKQKKNIVIILVMVGSSMGVMVFGCSCVLLRFKTLSFRKLDNALHSLVIPEKHRKSIKRSNVE</sequence>
<dbReference type="Proteomes" id="UP000525078">
    <property type="component" value="Unassembled WGS sequence"/>
</dbReference>
<evidence type="ECO:0000256" key="2">
    <source>
        <dbReference type="SAM" id="Phobius"/>
    </source>
</evidence>
<proteinExistence type="inferred from homology"/>
<comment type="caution">
    <text evidence="3">The sequence shown here is derived from an EMBL/GenBank/DDBJ whole genome shotgun (WGS) entry which is preliminary data.</text>
</comment>
<dbReference type="SUPFAM" id="SSF49870">
    <property type="entry name" value="Osmotin, thaumatin-like protein"/>
    <property type="match status" value="1"/>
</dbReference>
<keyword evidence="2" id="KW-0472">Membrane</keyword>
<evidence type="ECO:0008006" key="5">
    <source>
        <dbReference type="Google" id="ProtNLM"/>
    </source>
</evidence>
<dbReference type="PROSITE" id="PS51367">
    <property type="entry name" value="THAUMATIN_2"/>
    <property type="match status" value="1"/>
</dbReference>
<dbReference type="AlphaFoldDB" id="A0A7J6FWP2"/>
<dbReference type="Gene3D" id="2.60.110.10">
    <property type="entry name" value="Thaumatin"/>
    <property type="match status" value="1"/>
</dbReference>
<dbReference type="SMART" id="SM00205">
    <property type="entry name" value="THN"/>
    <property type="match status" value="1"/>
</dbReference>
<keyword evidence="2" id="KW-0812">Transmembrane</keyword>
<comment type="similarity">
    <text evidence="1">Belongs to the thaumatin family.</text>
</comment>
<dbReference type="InterPro" id="IPR001938">
    <property type="entry name" value="Thaumatin"/>
</dbReference>
<dbReference type="Pfam" id="PF00314">
    <property type="entry name" value="Thaumatin"/>
    <property type="match status" value="1"/>
</dbReference>
<feature type="transmembrane region" description="Helical" evidence="2">
    <location>
        <begin position="256"/>
        <end position="279"/>
    </location>
</feature>
<reference evidence="3 4" key="1">
    <citation type="journal article" date="2020" name="bioRxiv">
        <title>Sequence and annotation of 42 cannabis genomes reveals extensive copy number variation in cannabinoid synthesis and pathogen resistance genes.</title>
        <authorList>
            <person name="Mckernan K.J."/>
            <person name="Helbert Y."/>
            <person name="Kane L.T."/>
            <person name="Ebling H."/>
            <person name="Zhang L."/>
            <person name="Liu B."/>
            <person name="Eaton Z."/>
            <person name="Mclaughlin S."/>
            <person name="Kingan S."/>
            <person name="Baybayan P."/>
            <person name="Concepcion G."/>
            <person name="Jordan M."/>
            <person name="Riva A."/>
            <person name="Barbazuk W."/>
            <person name="Harkins T."/>
        </authorList>
    </citation>
    <scope>NUCLEOTIDE SEQUENCE [LARGE SCALE GENOMIC DNA]</scope>
    <source>
        <strain evidence="4">cv. Jamaican Lion 4</strain>
        <tissue evidence="3">Leaf</tissue>
    </source>
</reference>
<dbReference type="InterPro" id="IPR037176">
    <property type="entry name" value="Osmotin/thaumatin-like_sf"/>
</dbReference>
<dbReference type="EMBL" id="JAATIP010000092">
    <property type="protein sequence ID" value="KAF4375052.1"/>
    <property type="molecule type" value="Genomic_DNA"/>
</dbReference>
<dbReference type="PANTHER" id="PTHR31048">
    <property type="entry name" value="OS03G0233200 PROTEIN"/>
    <property type="match status" value="1"/>
</dbReference>
<protein>
    <recommendedName>
        <fullName evidence="5">Thaumatin-like protein</fullName>
    </recommendedName>
</protein>